<name>A0A1J8Q8I1_9AGAM</name>
<evidence type="ECO:0000256" key="2">
    <source>
        <dbReference type="ARBA" id="ARBA00010790"/>
    </source>
</evidence>
<dbReference type="OrthoDB" id="269227at2759"/>
<dbReference type="InterPro" id="IPR007867">
    <property type="entry name" value="GMC_OxRtase_C"/>
</dbReference>
<dbReference type="Gene3D" id="3.30.560.10">
    <property type="entry name" value="Glucose Oxidase, domain 3"/>
    <property type="match status" value="1"/>
</dbReference>
<proteinExistence type="inferred from homology"/>
<evidence type="ECO:0000256" key="8">
    <source>
        <dbReference type="PIRSR" id="PIRSR000137-1"/>
    </source>
</evidence>
<dbReference type="Gene3D" id="3.50.50.60">
    <property type="entry name" value="FAD/NAD(P)-binding domain"/>
    <property type="match status" value="1"/>
</dbReference>
<dbReference type="Pfam" id="PF05199">
    <property type="entry name" value="GMC_oxred_C"/>
    <property type="match status" value="1"/>
</dbReference>
<dbReference type="PANTHER" id="PTHR11552">
    <property type="entry name" value="GLUCOSE-METHANOL-CHOLINE GMC OXIDOREDUCTASE"/>
    <property type="match status" value="1"/>
</dbReference>
<keyword evidence="5" id="KW-0274">FAD</keyword>
<dbReference type="Proteomes" id="UP000183567">
    <property type="component" value="Unassembled WGS sequence"/>
</dbReference>
<feature type="region of interest" description="Disordered" evidence="9">
    <location>
        <begin position="1"/>
        <end position="29"/>
    </location>
</feature>
<evidence type="ECO:0000313" key="13">
    <source>
        <dbReference type="Proteomes" id="UP000183567"/>
    </source>
</evidence>
<dbReference type="AlphaFoldDB" id="A0A1J8Q8I1"/>
<dbReference type="EMBL" id="LVVM01001709">
    <property type="protein sequence ID" value="OJA17974.1"/>
    <property type="molecule type" value="Genomic_DNA"/>
</dbReference>
<comment type="cofactor">
    <cofactor evidence="1">
        <name>FAD</name>
        <dbReference type="ChEBI" id="CHEBI:57692"/>
    </cofactor>
</comment>
<sequence>MSVAHRNFTQVNGTDTQRPADYNTNLTGNPEYDWMMSTDPQLSTANRSIPQPRGKLMGGSSAINSMAWTRASIPEYAGWDALNNHSGEWSWDGLLPYFMKSERRKPNPVPGLPGFMPSYYEDGFLGPVEVGPNALYSDIVSPYIDTMNQLDIPTIYDAMSGNINGLTNVLLAIDRETGTRVDSSTAHYCPNAGRPNLRILSGATATRVLFQDGIGEGGLRATGVSFMSNNSYYTVNATQEVILSAGVFKTPQLLELSGIGNATLLKEFGIDPLLDLPGVGENLQEHIFITTEFELNNGYTTFGNNSTGGGWLAATSPALTFLPHTALLVSPSSTSLLDSFDASLARLSNVTPLAQAQYELQRSWISGGQIPEVEIIQLPEGVHPVSRGSVHINSTNPLVAPRIISNYLTADYGKCHRQDCQTKTYNFKPPLDVQVLLELLRFNSKIALSPPLSASIASQVSPPADLQNDNDLINFIREAFAVGDHVLGTAAMVSKELGGVVDEKLVVYGTENLRVIDVSVFPMELAAHLQATVYAIAEKASDMIKLTYQSQ</sequence>
<reference evidence="12 13" key="1">
    <citation type="submission" date="2016-03" db="EMBL/GenBank/DDBJ databases">
        <title>Comparative genomics of the ectomycorrhizal sister species Rhizopogon vinicolor and Rhizopogon vesiculosus (Basidiomycota: Boletales) reveals a divergence of the mating type B locus.</title>
        <authorList>
            <person name="Mujic A.B."/>
            <person name="Kuo A."/>
            <person name="Tritt A."/>
            <person name="Lipzen A."/>
            <person name="Chen C."/>
            <person name="Johnson J."/>
            <person name="Sharma A."/>
            <person name="Barry K."/>
            <person name="Grigoriev I.V."/>
            <person name="Spatafora J.W."/>
        </authorList>
    </citation>
    <scope>NUCLEOTIDE SEQUENCE [LARGE SCALE GENOMIC DNA]</scope>
    <source>
        <strain evidence="12 13">AM-OR11-056</strain>
    </source>
</reference>
<evidence type="ECO:0000256" key="6">
    <source>
        <dbReference type="ARBA" id="ARBA00023002"/>
    </source>
</evidence>
<gene>
    <name evidence="12" type="ORF">AZE42_08951</name>
</gene>
<evidence type="ECO:0000313" key="12">
    <source>
        <dbReference type="EMBL" id="OJA17974.1"/>
    </source>
</evidence>
<keyword evidence="6" id="KW-0560">Oxidoreductase</keyword>
<protein>
    <recommendedName>
        <fullName evidence="14">Glucose-methanol-choline oxidoreductase N-terminal domain-containing protein</fullName>
    </recommendedName>
</protein>
<keyword evidence="13" id="KW-1185">Reference proteome</keyword>
<feature type="compositionally biased region" description="Polar residues" evidence="9">
    <location>
        <begin position="7"/>
        <end position="28"/>
    </location>
</feature>
<dbReference type="GO" id="GO:0050660">
    <property type="term" value="F:flavin adenine dinucleotide binding"/>
    <property type="evidence" value="ECO:0007669"/>
    <property type="project" value="InterPro"/>
</dbReference>
<dbReference type="PANTHER" id="PTHR11552:SF201">
    <property type="entry name" value="GLUCOSE-METHANOL-CHOLINE OXIDOREDUCTASE N-TERMINAL DOMAIN-CONTAINING PROTEIN"/>
    <property type="match status" value="1"/>
</dbReference>
<organism evidence="12 13">
    <name type="scientific">Rhizopogon vesiculosus</name>
    <dbReference type="NCBI Taxonomy" id="180088"/>
    <lineage>
        <taxon>Eukaryota</taxon>
        <taxon>Fungi</taxon>
        <taxon>Dikarya</taxon>
        <taxon>Basidiomycota</taxon>
        <taxon>Agaricomycotina</taxon>
        <taxon>Agaricomycetes</taxon>
        <taxon>Agaricomycetidae</taxon>
        <taxon>Boletales</taxon>
        <taxon>Suillineae</taxon>
        <taxon>Rhizopogonaceae</taxon>
        <taxon>Rhizopogon</taxon>
    </lineage>
</organism>
<dbReference type="STRING" id="180088.A0A1J8Q8I1"/>
<feature type="domain" description="Glucose-methanol-choline oxidoreductase N-terminal" evidence="10">
    <location>
        <begin position="44"/>
        <end position="287"/>
    </location>
</feature>
<comment type="caution">
    <text evidence="12">The sequence shown here is derived from an EMBL/GenBank/DDBJ whole genome shotgun (WGS) entry which is preliminary data.</text>
</comment>
<evidence type="ECO:0000256" key="9">
    <source>
        <dbReference type="SAM" id="MobiDB-lite"/>
    </source>
</evidence>
<evidence type="ECO:0000256" key="1">
    <source>
        <dbReference type="ARBA" id="ARBA00001974"/>
    </source>
</evidence>
<dbReference type="GO" id="GO:0016614">
    <property type="term" value="F:oxidoreductase activity, acting on CH-OH group of donors"/>
    <property type="evidence" value="ECO:0007669"/>
    <property type="project" value="InterPro"/>
</dbReference>
<feature type="active site" description="Proton donor" evidence="8">
    <location>
        <position position="485"/>
    </location>
</feature>
<evidence type="ECO:0000259" key="10">
    <source>
        <dbReference type="Pfam" id="PF00732"/>
    </source>
</evidence>
<accession>A0A1J8Q8I1</accession>
<dbReference type="InterPro" id="IPR012132">
    <property type="entry name" value="GMC_OxRdtase"/>
</dbReference>
<feature type="domain" description="Glucose-methanol-choline oxidoreductase C-terminal" evidence="11">
    <location>
        <begin position="384"/>
        <end position="537"/>
    </location>
</feature>
<comment type="similarity">
    <text evidence="2">Belongs to the GMC oxidoreductase family.</text>
</comment>
<evidence type="ECO:0008006" key="14">
    <source>
        <dbReference type="Google" id="ProtNLM"/>
    </source>
</evidence>
<evidence type="ECO:0000256" key="5">
    <source>
        <dbReference type="ARBA" id="ARBA00022827"/>
    </source>
</evidence>
<dbReference type="Pfam" id="PF00732">
    <property type="entry name" value="GMC_oxred_N"/>
    <property type="match status" value="1"/>
</dbReference>
<dbReference type="SUPFAM" id="SSF54373">
    <property type="entry name" value="FAD-linked reductases, C-terminal domain"/>
    <property type="match status" value="1"/>
</dbReference>
<keyword evidence="4" id="KW-0732">Signal</keyword>
<evidence type="ECO:0000256" key="3">
    <source>
        <dbReference type="ARBA" id="ARBA00022630"/>
    </source>
</evidence>
<feature type="active site" description="Proton acceptor" evidence="8">
    <location>
        <position position="528"/>
    </location>
</feature>
<evidence type="ECO:0000259" key="11">
    <source>
        <dbReference type="Pfam" id="PF05199"/>
    </source>
</evidence>
<keyword evidence="3" id="KW-0285">Flavoprotein</keyword>
<dbReference type="InterPro" id="IPR036188">
    <property type="entry name" value="FAD/NAD-bd_sf"/>
</dbReference>
<dbReference type="PIRSF" id="PIRSF000137">
    <property type="entry name" value="Alcohol_oxidase"/>
    <property type="match status" value="1"/>
</dbReference>
<keyword evidence="7" id="KW-0325">Glycoprotein</keyword>
<evidence type="ECO:0000256" key="4">
    <source>
        <dbReference type="ARBA" id="ARBA00022729"/>
    </source>
</evidence>
<dbReference type="InterPro" id="IPR000172">
    <property type="entry name" value="GMC_OxRdtase_N"/>
</dbReference>
<evidence type="ECO:0000256" key="7">
    <source>
        <dbReference type="ARBA" id="ARBA00023180"/>
    </source>
</evidence>
<dbReference type="SUPFAM" id="SSF51905">
    <property type="entry name" value="FAD/NAD(P)-binding domain"/>
    <property type="match status" value="1"/>
</dbReference>